<evidence type="ECO:0000256" key="1">
    <source>
        <dbReference type="SAM" id="MobiDB-lite"/>
    </source>
</evidence>
<proteinExistence type="predicted"/>
<feature type="region of interest" description="Disordered" evidence="1">
    <location>
        <begin position="1"/>
        <end position="33"/>
    </location>
</feature>
<protein>
    <submittedName>
        <fullName evidence="2">Uncharacterized protein</fullName>
    </submittedName>
</protein>
<organism evidence="2 3">
    <name type="scientific">Triticum urartu</name>
    <name type="common">Red wild einkorn</name>
    <name type="synonym">Crithodium urartu</name>
    <dbReference type="NCBI Taxonomy" id="4572"/>
    <lineage>
        <taxon>Eukaryota</taxon>
        <taxon>Viridiplantae</taxon>
        <taxon>Streptophyta</taxon>
        <taxon>Embryophyta</taxon>
        <taxon>Tracheophyta</taxon>
        <taxon>Spermatophyta</taxon>
        <taxon>Magnoliopsida</taxon>
        <taxon>Liliopsida</taxon>
        <taxon>Poales</taxon>
        <taxon>Poaceae</taxon>
        <taxon>BOP clade</taxon>
        <taxon>Pooideae</taxon>
        <taxon>Triticodae</taxon>
        <taxon>Triticeae</taxon>
        <taxon>Triticinae</taxon>
        <taxon>Triticum</taxon>
    </lineage>
</organism>
<evidence type="ECO:0000313" key="2">
    <source>
        <dbReference type="EnsemblPlants" id="TuG1812G0300002554.01.T01"/>
    </source>
</evidence>
<reference evidence="2" key="2">
    <citation type="submission" date="2018-03" db="EMBL/GenBank/DDBJ databases">
        <title>The Triticum urartu genome reveals the dynamic nature of wheat genome evolution.</title>
        <authorList>
            <person name="Ling H."/>
            <person name="Ma B."/>
            <person name="Shi X."/>
            <person name="Liu H."/>
            <person name="Dong L."/>
            <person name="Sun H."/>
            <person name="Cao Y."/>
            <person name="Gao Q."/>
            <person name="Zheng S."/>
            <person name="Li Y."/>
            <person name="Yu Y."/>
            <person name="Du H."/>
            <person name="Qi M."/>
            <person name="Li Y."/>
            <person name="Yu H."/>
            <person name="Cui Y."/>
            <person name="Wang N."/>
            <person name="Chen C."/>
            <person name="Wu H."/>
            <person name="Zhao Y."/>
            <person name="Zhang J."/>
            <person name="Li Y."/>
            <person name="Zhou W."/>
            <person name="Zhang B."/>
            <person name="Hu W."/>
            <person name="Eijk M."/>
            <person name="Tang J."/>
            <person name="Witsenboer H."/>
            <person name="Zhao S."/>
            <person name="Li Z."/>
            <person name="Zhang A."/>
            <person name="Wang D."/>
            <person name="Liang C."/>
        </authorList>
    </citation>
    <scope>NUCLEOTIDE SEQUENCE [LARGE SCALE GENOMIC DNA]</scope>
    <source>
        <strain evidence="2">cv. G1812</strain>
    </source>
</reference>
<dbReference type="Proteomes" id="UP000015106">
    <property type="component" value="Chromosome 3"/>
</dbReference>
<name>A0A8R7TVA4_TRIUA</name>
<dbReference type="EnsemblPlants" id="TuG1812G0300002554.01.T01">
    <property type="protein sequence ID" value="TuG1812G0300002554.01.T01"/>
    <property type="gene ID" value="TuG1812G0300002554.01"/>
</dbReference>
<feature type="compositionally biased region" description="Gly residues" evidence="1">
    <location>
        <begin position="20"/>
        <end position="33"/>
    </location>
</feature>
<feature type="compositionally biased region" description="Basic and acidic residues" evidence="1">
    <location>
        <begin position="1"/>
        <end position="10"/>
    </location>
</feature>
<keyword evidence="3" id="KW-1185">Reference proteome</keyword>
<accession>A0A8R7TVA4</accession>
<reference evidence="3" key="1">
    <citation type="journal article" date="2013" name="Nature">
        <title>Draft genome of the wheat A-genome progenitor Triticum urartu.</title>
        <authorList>
            <person name="Ling H.Q."/>
            <person name="Zhao S."/>
            <person name="Liu D."/>
            <person name="Wang J."/>
            <person name="Sun H."/>
            <person name="Zhang C."/>
            <person name="Fan H."/>
            <person name="Li D."/>
            <person name="Dong L."/>
            <person name="Tao Y."/>
            <person name="Gao C."/>
            <person name="Wu H."/>
            <person name="Li Y."/>
            <person name="Cui Y."/>
            <person name="Guo X."/>
            <person name="Zheng S."/>
            <person name="Wang B."/>
            <person name="Yu K."/>
            <person name="Liang Q."/>
            <person name="Yang W."/>
            <person name="Lou X."/>
            <person name="Chen J."/>
            <person name="Feng M."/>
            <person name="Jian J."/>
            <person name="Zhang X."/>
            <person name="Luo G."/>
            <person name="Jiang Y."/>
            <person name="Liu J."/>
            <person name="Wang Z."/>
            <person name="Sha Y."/>
            <person name="Zhang B."/>
            <person name="Wu H."/>
            <person name="Tang D."/>
            <person name="Shen Q."/>
            <person name="Xue P."/>
            <person name="Zou S."/>
            <person name="Wang X."/>
            <person name="Liu X."/>
            <person name="Wang F."/>
            <person name="Yang Y."/>
            <person name="An X."/>
            <person name="Dong Z."/>
            <person name="Zhang K."/>
            <person name="Zhang X."/>
            <person name="Luo M.C."/>
            <person name="Dvorak J."/>
            <person name="Tong Y."/>
            <person name="Wang J."/>
            <person name="Yang H."/>
            <person name="Li Z."/>
            <person name="Wang D."/>
            <person name="Zhang A."/>
            <person name="Wang J."/>
        </authorList>
    </citation>
    <scope>NUCLEOTIDE SEQUENCE</scope>
    <source>
        <strain evidence="3">cv. G1812</strain>
    </source>
</reference>
<dbReference type="AlphaFoldDB" id="A0A8R7TVA4"/>
<dbReference type="Gramene" id="TuG1812G0300002554.01.T01">
    <property type="protein sequence ID" value="TuG1812G0300002554.01.T01"/>
    <property type="gene ID" value="TuG1812G0300002554.01"/>
</dbReference>
<sequence length="95" mass="10377">MHRISGDQRRISARAAAKGWSGGGEGMKSGGGRMRADSGVCFSLKGTRPRSWVRREVRRVGADVGLGPEGFSWFIAAEREVGAGTKKDRVRWDEN</sequence>
<evidence type="ECO:0000313" key="3">
    <source>
        <dbReference type="Proteomes" id="UP000015106"/>
    </source>
</evidence>
<reference evidence="2" key="3">
    <citation type="submission" date="2022-06" db="UniProtKB">
        <authorList>
            <consortium name="EnsemblPlants"/>
        </authorList>
    </citation>
    <scope>IDENTIFICATION</scope>
</reference>